<dbReference type="Gene3D" id="1.10.260.40">
    <property type="entry name" value="lambda repressor-like DNA-binding domains"/>
    <property type="match status" value="1"/>
</dbReference>
<proteinExistence type="predicted"/>
<dbReference type="GO" id="GO:0003677">
    <property type="term" value="F:DNA binding"/>
    <property type="evidence" value="ECO:0007669"/>
    <property type="project" value="InterPro"/>
</dbReference>
<protein>
    <recommendedName>
        <fullName evidence="3">Helix-turn-helix domain-containing protein</fullName>
    </recommendedName>
</protein>
<reference evidence="1 2" key="1">
    <citation type="submission" date="2017-04" db="EMBL/GenBank/DDBJ databases">
        <title>Characterization, genome and methylation analysis of a phthalic acid esters degrading strain Sphingobium yanoikuyae SHJ.</title>
        <authorList>
            <person name="Feng L."/>
        </authorList>
    </citation>
    <scope>NUCLEOTIDE SEQUENCE [LARGE SCALE GENOMIC DNA]</scope>
    <source>
        <strain evidence="1 2">SHJ</strain>
    </source>
</reference>
<evidence type="ECO:0000313" key="2">
    <source>
        <dbReference type="Proteomes" id="UP000037029"/>
    </source>
</evidence>
<dbReference type="Proteomes" id="UP000037029">
    <property type="component" value="Chromosome"/>
</dbReference>
<dbReference type="InterPro" id="IPR010982">
    <property type="entry name" value="Lambda_DNA-bd_dom_sf"/>
</dbReference>
<evidence type="ECO:0008006" key="3">
    <source>
        <dbReference type="Google" id="ProtNLM"/>
    </source>
</evidence>
<sequence>MSPYEAFQAAIVAANGQTAFGRIIGVSQQRVWNWLQAGKHLPADYVLAAEAGTGISRHLLRPDIYPIPAEAE</sequence>
<gene>
    <name evidence="1" type="ORF">BV87_22035</name>
</gene>
<name>A0A0J9D1F9_SPHYA</name>
<dbReference type="InterPro" id="IPR031856">
    <property type="entry name" value="YdaS_toxin-like"/>
</dbReference>
<organism evidence="1 2">
    <name type="scientific">Sphingobium yanoikuyae</name>
    <name type="common">Sphingomonas yanoikuyae</name>
    <dbReference type="NCBI Taxonomy" id="13690"/>
    <lineage>
        <taxon>Bacteria</taxon>
        <taxon>Pseudomonadati</taxon>
        <taxon>Pseudomonadota</taxon>
        <taxon>Alphaproteobacteria</taxon>
        <taxon>Sphingomonadales</taxon>
        <taxon>Sphingomonadaceae</taxon>
        <taxon>Sphingobium</taxon>
    </lineage>
</organism>
<evidence type="ECO:0000313" key="1">
    <source>
        <dbReference type="EMBL" id="ATP20794.1"/>
    </source>
</evidence>
<dbReference type="Pfam" id="PF15943">
    <property type="entry name" value="YdaS_toxin"/>
    <property type="match status" value="1"/>
</dbReference>
<dbReference type="RefSeq" id="WP_048937763.1">
    <property type="nucleotide sequence ID" value="NZ_CP020925.1"/>
</dbReference>
<dbReference type="SUPFAM" id="SSF47413">
    <property type="entry name" value="lambda repressor-like DNA-binding domains"/>
    <property type="match status" value="1"/>
</dbReference>
<dbReference type="EMBL" id="CP020925">
    <property type="protein sequence ID" value="ATP20794.1"/>
    <property type="molecule type" value="Genomic_DNA"/>
</dbReference>
<dbReference type="AlphaFoldDB" id="A0A0J9D1F9"/>
<accession>A0A0J9D1F9</accession>